<evidence type="ECO:0000256" key="9">
    <source>
        <dbReference type="RuleBase" id="RU369079"/>
    </source>
</evidence>
<evidence type="ECO:0000256" key="2">
    <source>
        <dbReference type="ARBA" id="ARBA00022448"/>
    </source>
</evidence>
<evidence type="ECO:0000256" key="4">
    <source>
        <dbReference type="ARBA" id="ARBA00022519"/>
    </source>
</evidence>
<evidence type="ECO:0000313" key="12">
    <source>
        <dbReference type="Proteomes" id="UP001595729"/>
    </source>
</evidence>
<evidence type="ECO:0000256" key="3">
    <source>
        <dbReference type="ARBA" id="ARBA00022475"/>
    </source>
</evidence>
<name>A0ABV7WB10_9BURK</name>
<feature type="transmembrane region" description="Helical" evidence="9">
    <location>
        <begin position="84"/>
        <end position="110"/>
    </location>
</feature>
<keyword evidence="3" id="KW-1003">Cell membrane</keyword>
<evidence type="ECO:0000256" key="6">
    <source>
        <dbReference type="ARBA" id="ARBA00022989"/>
    </source>
</evidence>
<comment type="subcellular location">
    <subcellularLocation>
        <location evidence="1 9">Cell inner membrane</location>
        <topology evidence="1 9">Multi-pass membrane protein</topology>
    </subcellularLocation>
</comment>
<comment type="subunit">
    <text evidence="9">The complex comprises the extracytoplasmic solute receptor protein and the two transmembrane proteins.</text>
</comment>
<dbReference type="EMBL" id="JBHRXX010000010">
    <property type="protein sequence ID" value="MFC3686468.1"/>
    <property type="molecule type" value="Genomic_DNA"/>
</dbReference>
<comment type="similarity">
    <text evidence="8 9">Belongs to the TRAP transporter small permease family.</text>
</comment>
<evidence type="ECO:0000313" key="11">
    <source>
        <dbReference type="EMBL" id="MFC3686468.1"/>
    </source>
</evidence>
<gene>
    <name evidence="11" type="ORF">ACFOPI_22945</name>
</gene>
<protein>
    <recommendedName>
        <fullName evidence="9">TRAP transporter small permease protein</fullName>
    </recommendedName>
</protein>
<dbReference type="InterPro" id="IPR007387">
    <property type="entry name" value="TRAP_DctQ"/>
</dbReference>
<keyword evidence="2 9" id="KW-0813">Transport</keyword>
<comment type="function">
    <text evidence="9">Part of the tripartite ATP-independent periplasmic (TRAP) transport system.</text>
</comment>
<dbReference type="Proteomes" id="UP001595729">
    <property type="component" value="Unassembled WGS sequence"/>
</dbReference>
<evidence type="ECO:0000259" key="10">
    <source>
        <dbReference type="Pfam" id="PF04290"/>
    </source>
</evidence>
<organism evidence="11 12">
    <name type="scientific">Hydrogenophaga luteola</name>
    <dbReference type="NCBI Taxonomy" id="1591122"/>
    <lineage>
        <taxon>Bacteria</taxon>
        <taxon>Pseudomonadati</taxon>
        <taxon>Pseudomonadota</taxon>
        <taxon>Betaproteobacteria</taxon>
        <taxon>Burkholderiales</taxon>
        <taxon>Comamonadaceae</taxon>
        <taxon>Hydrogenophaga</taxon>
    </lineage>
</organism>
<reference evidence="12" key="1">
    <citation type="journal article" date="2019" name="Int. J. Syst. Evol. Microbiol.">
        <title>The Global Catalogue of Microorganisms (GCM) 10K type strain sequencing project: providing services to taxonomists for standard genome sequencing and annotation.</title>
        <authorList>
            <consortium name="The Broad Institute Genomics Platform"/>
            <consortium name="The Broad Institute Genome Sequencing Center for Infectious Disease"/>
            <person name="Wu L."/>
            <person name="Ma J."/>
        </authorList>
    </citation>
    <scope>NUCLEOTIDE SEQUENCE [LARGE SCALE GENOMIC DNA]</scope>
    <source>
        <strain evidence="12">KCTC 42501</strain>
    </source>
</reference>
<feature type="transmembrane region" description="Helical" evidence="9">
    <location>
        <begin position="12"/>
        <end position="33"/>
    </location>
</feature>
<evidence type="ECO:0000256" key="5">
    <source>
        <dbReference type="ARBA" id="ARBA00022692"/>
    </source>
</evidence>
<proteinExistence type="inferred from homology"/>
<keyword evidence="12" id="KW-1185">Reference proteome</keyword>
<keyword evidence="4 9" id="KW-0997">Cell inner membrane</keyword>
<dbReference type="PANTHER" id="PTHR35011">
    <property type="entry name" value="2,3-DIKETO-L-GULONATE TRAP TRANSPORTER SMALL PERMEASE PROTEIN YIAM"/>
    <property type="match status" value="1"/>
</dbReference>
<comment type="caution">
    <text evidence="11">The sequence shown here is derived from an EMBL/GenBank/DDBJ whole genome shotgun (WGS) entry which is preliminary data.</text>
</comment>
<evidence type="ECO:0000256" key="7">
    <source>
        <dbReference type="ARBA" id="ARBA00023136"/>
    </source>
</evidence>
<dbReference type="Pfam" id="PF04290">
    <property type="entry name" value="DctQ"/>
    <property type="match status" value="1"/>
</dbReference>
<feature type="domain" description="Tripartite ATP-independent periplasmic transporters DctQ component" evidence="10">
    <location>
        <begin position="24"/>
        <end position="153"/>
    </location>
</feature>
<dbReference type="InterPro" id="IPR055348">
    <property type="entry name" value="DctQ"/>
</dbReference>
<keyword evidence="5 9" id="KW-0812">Transmembrane</keyword>
<feature type="transmembrane region" description="Helical" evidence="9">
    <location>
        <begin position="130"/>
        <end position="150"/>
    </location>
</feature>
<dbReference type="PANTHER" id="PTHR35011:SF2">
    <property type="entry name" value="2,3-DIKETO-L-GULONATE TRAP TRANSPORTER SMALL PERMEASE PROTEIN YIAM"/>
    <property type="match status" value="1"/>
</dbReference>
<keyword evidence="6 9" id="KW-1133">Transmembrane helix</keyword>
<sequence>MRRLLDSVYAALAWLAMLGLAATFGIIALGVLARQLHWDVQGLDGYAGYAMAAALFLALPATFQRNEHIRVTLLMEKVSGRWRGALQVWSLVAASVLSLFLTWACVRLVWMSRTTHDIAQTMDATPLWLPQLSMAIGAAGLALACIDATASHFAGRPFFKHAPAGETARVE</sequence>
<evidence type="ECO:0000256" key="8">
    <source>
        <dbReference type="ARBA" id="ARBA00038436"/>
    </source>
</evidence>
<evidence type="ECO:0000256" key="1">
    <source>
        <dbReference type="ARBA" id="ARBA00004429"/>
    </source>
</evidence>
<keyword evidence="7 9" id="KW-0472">Membrane</keyword>
<accession>A0ABV7WB10</accession>
<feature type="transmembrane region" description="Helical" evidence="9">
    <location>
        <begin position="45"/>
        <end position="63"/>
    </location>
</feature>
<dbReference type="RefSeq" id="WP_382179363.1">
    <property type="nucleotide sequence ID" value="NZ_JBHRXX010000010.1"/>
</dbReference>